<dbReference type="InterPro" id="IPR003808">
    <property type="entry name" value="Fe-S_metab-assoc_dom"/>
</dbReference>
<gene>
    <name evidence="3" type="ORF">SH580_04345</name>
</gene>
<name>A0ABZ0RP76_9BACT</name>
<sequence length="144" mass="16017">MLNSPMTLEEKKNALVEEITLIPDAYERLGYIVDRGKKAEGLPEDLRIDSFKIEGCMSQLWVVPAYQDGLCNFQSESDSAIVKGIASLLCDFYSDAKPEEIVQTDADFLGDVGITQHLSPNRRNGLSRIVESIQRFAQSCLAES</sequence>
<reference evidence="3 4" key="1">
    <citation type="submission" date="2023-11" db="EMBL/GenBank/DDBJ databases">
        <title>Coraliomargarita sp. nov., isolated from marine algae.</title>
        <authorList>
            <person name="Lee J.K."/>
            <person name="Baek J.H."/>
            <person name="Kim J.M."/>
            <person name="Choi D.G."/>
            <person name="Jeon C.O."/>
        </authorList>
    </citation>
    <scope>NUCLEOTIDE SEQUENCE [LARGE SCALE GENOMIC DNA]</scope>
    <source>
        <strain evidence="3 4">J2-16</strain>
    </source>
</reference>
<dbReference type="PANTHER" id="PTHR43597:SF5">
    <property type="entry name" value="SUFE-LIKE PROTEIN 2, CHLOROPLASTIC"/>
    <property type="match status" value="1"/>
</dbReference>
<keyword evidence="4" id="KW-1185">Reference proteome</keyword>
<evidence type="ECO:0000313" key="4">
    <source>
        <dbReference type="Proteomes" id="UP001324993"/>
    </source>
</evidence>
<evidence type="ECO:0000256" key="1">
    <source>
        <dbReference type="ARBA" id="ARBA00010282"/>
    </source>
</evidence>
<dbReference type="Proteomes" id="UP001324993">
    <property type="component" value="Chromosome"/>
</dbReference>
<comment type="similarity">
    <text evidence="1">Belongs to the SufE family.</text>
</comment>
<proteinExistence type="inferred from homology"/>
<dbReference type="SUPFAM" id="SSF82649">
    <property type="entry name" value="SufE/NifU"/>
    <property type="match status" value="1"/>
</dbReference>
<organism evidence="3 4">
    <name type="scientific">Coraliomargarita algicola</name>
    <dbReference type="NCBI Taxonomy" id="3092156"/>
    <lineage>
        <taxon>Bacteria</taxon>
        <taxon>Pseudomonadati</taxon>
        <taxon>Verrucomicrobiota</taxon>
        <taxon>Opitutia</taxon>
        <taxon>Puniceicoccales</taxon>
        <taxon>Coraliomargaritaceae</taxon>
        <taxon>Coraliomargarita</taxon>
    </lineage>
</organism>
<evidence type="ECO:0000259" key="2">
    <source>
        <dbReference type="Pfam" id="PF02657"/>
    </source>
</evidence>
<dbReference type="Pfam" id="PF02657">
    <property type="entry name" value="SufE"/>
    <property type="match status" value="1"/>
</dbReference>
<evidence type="ECO:0000313" key="3">
    <source>
        <dbReference type="EMBL" id="WPJ96936.1"/>
    </source>
</evidence>
<dbReference type="EMBL" id="CP138858">
    <property type="protein sequence ID" value="WPJ96936.1"/>
    <property type="molecule type" value="Genomic_DNA"/>
</dbReference>
<dbReference type="RefSeq" id="WP_319833793.1">
    <property type="nucleotide sequence ID" value="NZ_CP138858.1"/>
</dbReference>
<dbReference type="PANTHER" id="PTHR43597">
    <property type="entry name" value="SULFUR ACCEPTOR PROTEIN CSDE"/>
    <property type="match status" value="1"/>
</dbReference>
<feature type="domain" description="Fe-S metabolism associated" evidence="2">
    <location>
        <begin position="17"/>
        <end position="135"/>
    </location>
</feature>
<accession>A0ABZ0RP76</accession>
<dbReference type="Gene3D" id="3.90.1010.10">
    <property type="match status" value="1"/>
</dbReference>
<protein>
    <submittedName>
        <fullName evidence="3">SufE family protein</fullName>
    </submittedName>
</protein>